<comment type="caution">
    <text evidence="2">The sequence shown here is derived from an EMBL/GenBank/DDBJ whole genome shotgun (WGS) entry which is preliminary data.</text>
</comment>
<dbReference type="SUPFAM" id="SSF53850">
    <property type="entry name" value="Periplasmic binding protein-like II"/>
    <property type="match status" value="1"/>
</dbReference>
<protein>
    <recommendedName>
        <fullName evidence="1">LysR substrate-binding domain-containing protein</fullName>
    </recommendedName>
</protein>
<proteinExistence type="predicted"/>
<dbReference type="Proteomes" id="UP000004358">
    <property type="component" value="Unassembled WGS sequence"/>
</dbReference>
<dbReference type="AlphaFoldDB" id="A3ZWY9"/>
<dbReference type="Pfam" id="PF03466">
    <property type="entry name" value="LysR_substrate"/>
    <property type="match status" value="1"/>
</dbReference>
<dbReference type="STRING" id="314230.DSM3645_27688"/>
<dbReference type="HOGENOM" id="CLU_1615814_0_0_0"/>
<reference evidence="2 3" key="1">
    <citation type="submission" date="2006-02" db="EMBL/GenBank/DDBJ databases">
        <authorList>
            <person name="Amann R."/>
            <person name="Ferriera S."/>
            <person name="Johnson J."/>
            <person name="Kravitz S."/>
            <person name="Halpern A."/>
            <person name="Remington K."/>
            <person name="Beeson K."/>
            <person name="Tran B."/>
            <person name="Rogers Y.-H."/>
            <person name="Friedman R."/>
            <person name="Venter J.C."/>
        </authorList>
    </citation>
    <scope>NUCLEOTIDE SEQUENCE [LARGE SCALE GENOMIC DNA]</scope>
    <source>
        <strain evidence="2 3">DSM 3645</strain>
    </source>
</reference>
<dbReference type="Gene3D" id="3.40.190.290">
    <property type="match status" value="1"/>
</dbReference>
<evidence type="ECO:0000313" key="3">
    <source>
        <dbReference type="Proteomes" id="UP000004358"/>
    </source>
</evidence>
<organism evidence="2 3">
    <name type="scientific">Blastopirellula marina DSM 3645</name>
    <dbReference type="NCBI Taxonomy" id="314230"/>
    <lineage>
        <taxon>Bacteria</taxon>
        <taxon>Pseudomonadati</taxon>
        <taxon>Planctomycetota</taxon>
        <taxon>Planctomycetia</taxon>
        <taxon>Pirellulales</taxon>
        <taxon>Pirellulaceae</taxon>
        <taxon>Blastopirellula</taxon>
    </lineage>
</organism>
<dbReference type="PANTHER" id="PTHR30419:SF8">
    <property type="entry name" value="NITROGEN ASSIMILATION TRANSCRIPTIONAL ACTIVATOR-RELATED"/>
    <property type="match status" value="1"/>
</dbReference>
<sequence length="164" mass="18068">MISEGTADLALTLERGVEQRDTPVSCEQAYANGYLAIFPTGHPLKKRKLLELNELIKFSIVVGHRGTSGRGLFEQALHRLDLLGNLQFAAETDNSTFTISCVHAGLGVGIVARQAIEGPFTYQLEKRSLSHSLGQAYVVFRRKKGRQATKVIRVLMDLIRESSG</sequence>
<evidence type="ECO:0000259" key="1">
    <source>
        <dbReference type="Pfam" id="PF03466"/>
    </source>
</evidence>
<feature type="domain" description="LysR substrate-binding" evidence="1">
    <location>
        <begin position="2"/>
        <end position="162"/>
    </location>
</feature>
<dbReference type="CDD" id="cd05466">
    <property type="entry name" value="PBP2_LTTR_substrate"/>
    <property type="match status" value="1"/>
</dbReference>
<dbReference type="EMBL" id="AANZ01000017">
    <property type="protein sequence ID" value="EAQ78936.1"/>
    <property type="molecule type" value="Genomic_DNA"/>
</dbReference>
<dbReference type="InterPro" id="IPR005119">
    <property type="entry name" value="LysR_subst-bd"/>
</dbReference>
<dbReference type="eggNOG" id="COG0583">
    <property type="taxonomic scope" value="Bacteria"/>
</dbReference>
<evidence type="ECO:0000313" key="2">
    <source>
        <dbReference type="EMBL" id="EAQ78936.1"/>
    </source>
</evidence>
<dbReference type="GO" id="GO:0005829">
    <property type="term" value="C:cytosol"/>
    <property type="evidence" value="ECO:0007669"/>
    <property type="project" value="TreeGrafter"/>
</dbReference>
<dbReference type="GO" id="GO:0006355">
    <property type="term" value="P:regulation of DNA-templated transcription"/>
    <property type="evidence" value="ECO:0007669"/>
    <property type="project" value="TreeGrafter"/>
</dbReference>
<dbReference type="InterPro" id="IPR050950">
    <property type="entry name" value="HTH-type_LysR_regulators"/>
</dbReference>
<dbReference type="OrthoDB" id="280324at2"/>
<gene>
    <name evidence="2" type="ORF">DSM3645_27688</name>
</gene>
<dbReference type="PANTHER" id="PTHR30419">
    <property type="entry name" value="HTH-TYPE TRANSCRIPTIONAL REGULATOR YBHD"/>
    <property type="match status" value="1"/>
</dbReference>
<name>A3ZWY9_9BACT</name>
<accession>A3ZWY9</accession>